<proteinExistence type="inferred from homology"/>
<dbReference type="Gene3D" id="3.90.960.10">
    <property type="entry name" value="YbaK/aminoacyl-tRNA synthetase-associated domain"/>
    <property type="match status" value="1"/>
</dbReference>
<dbReference type="CDD" id="cd04335">
    <property type="entry name" value="PrdX_deacylase"/>
    <property type="match status" value="1"/>
</dbReference>
<evidence type="ECO:0000313" key="4">
    <source>
        <dbReference type="Proteomes" id="UP000184241"/>
    </source>
</evidence>
<comment type="similarity">
    <text evidence="1">Belongs to the PRORSD1 family.</text>
</comment>
<dbReference type="FunFam" id="3.90.960.10:FF:000005">
    <property type="entry name" value="Putative prolyl-tRNA synthetase"/>
    <property type="match status" value="1"/>
</dbReference>
<feature type="domain" description="YbaK/aminoacyl-tRNA synthetase-associated" evidence="2">
    <location>
        <begin position="24"/>
        <end position="150"/>
    </location>
</feature>
<dbReference type="PANTHER" id="PTHR31423:SF3">
    <property type="entry name" value="PROLYL-TRNA SYNTHETASE ASSOCIATED DOMAIN-CONTAINING PROTEIN 1-RELATED"/>
    <property type="match status" value="1"/>
</dbReference>
<dbReference type="Pfam" id="PF04073">
    <property type="entry name" value="tRNA_edit"/>
    <property type="match status" value="1"/>
</dbReference>
<dbReference type="EMBL" id="FQXU01000003">
    <property type="protein sequence ID" value="SHH60773.1"/>
    <property type="molecule type" value="Genomic_DNA"/>
</dbReference>
<name>A0A1M5UDP8_9CLOT</name>
<protein>
    <submittedName>
        <fullName evidence="3">Ala-tRNA(Pro) deacylase</fullName>
    </submittedName>
</protein>
<accession>A0A1M5UDP8</accession>
<evidence type="ECO:0000313" key="3">
    <source>
        <dbReference type="EMBL" id="SHH60773.1"/>
    </source>
</evidence>
<dbReference type="PANTHER" id="PTHR31423">
    <property type="entry name" value="YBAK DOMAIN-CONTAINING PROTEIN"/>
    <property type="match status" value="1"/>
</dbReference>
<evidence type="ECO:0000256" key="1">
    <source>
        <dbReference type="ARBA" id="ARBA00010201"/>
    </source>
</evidence>
<sequence>MEKIIREVTSLLEELNIKYRLYNHKAVFTIDELDTLDIKFEGMYCKNLFLKNSKGDIHYLLILEDSKKANLKELARYLNSTRLSFASDERLSKYLGLKPGSVTPFGVINDSENEVIVLLDRDLVGLDKINFHPNTNTATITISYSDLLKFLEYEGNRVDLVEI</sequence>
<dbReference type="InterPro" id="IPR007214">
    <property type="entry name" value="YbaK/aa-tRNA-synth-assoc-dom"/>
</dbReference>
<dbReference type="GO" id="GO:0002161">
    <property type="term" value="F:aminoacyl-tRNA deacylase activity"/>
    <property type="evidence" value="ECO:0007669"/>
    <property type="project" value="InterPro"/>
</dbReference>
<dbReference type="Proteomes" id="UP000184241">
    <property type="component" value="Unassembled WGS sequence"/>
</dbReference>
<dbReference type="AlphaFoldDB" id="A0A1M5UDP8"/>
<dbReference type="RefSeq" id="WP_073016341.1">
    <property type="nucleotide sequence ID" value="NZ_FQXU01000003.1"/>
</dbReference>
<evidence type="ECO:0000259" key="2">
    <source>
        <dbReference type="Pfam" id="PF04073"/>
    </source>
</evidence>
<reference evidence="3 4" key="1">
    <citation type="submission" date="2016-11" db="EMBL/GenBank/DDBJ databases">
        <authorList>
            <person name="Jaros S."/>
            <person name="Januszkiewicz K."/>
            <person name="Wedrychowicz H."/>
        </authorList>
    </citation>
    <scope>NUCLEOTIDE SEQUENCE [LARGE SCALE GENOMIC DNA]</scope>
    <source>
        <strain evidence="3 4">DSM 6191</strain>
    </source>
</reference>
<organism evidence="3 4">
    <name type="scientific">Clostridium intestinale DSM 6191</name>
    <dbReference type="NCBI Taxonomy" id="1121320"/>
    <lineage>
        <taxon>Bacteria</taxon>
        <taxon>Bacillati</taxon>
        <taxon>Bacillota</taxon>
        <taxon>Clostridia</taxon>
        <taxon>Eubacteriales</taxon>
        <taxon>Clostridiaceae</taxon>
        <taxon>Clostridium</taxon>
    </lineage>
</organism>
<gene>
    <name evidence="3" type="ORF">SAMN02745941_00479</name>
</gene>
<dbReference type="InterPro" id="IPR040285">
    <property type="entry name" value="ProX/PRXD1"/>
</dbReference>
<dbReference type="SUPFAM" id="SSF55826">
    <property type="entry name" value="YbaK/ProRS associated domain"/>
    <property type="match status" value="1"/>
</dbReference>
<dbReference type="InterPro" id="IPR036754">
    <property type="entry name" value="YbaK/aa-tRNA-synt-asso_dom_sf"/>
</dbReference>